<comment type="similarity">
    <text evidence="1">Belongs to the sigma-70 factor family. ECF subfamily.</text>
</comment>
<evidence type="ECO:0000256" key="2">
    <source>
        <dbReference type="ARBA" id="ARBA00023015"/>
    </source>
</evidence>
<comment type="caution">
    <text evidence="7">The sequence shown here is derived from an EMBL/GenBank/DDBJ whole genome shotgun (WGS) entry which is preliminary data.</text>
</comment>
<gene>
    <name evidence="7" type="ORF">AMD01_13335</name>
</gene>
<sequence length="164" mass="19395">MKNKDLQAILVTCITEHKEDFYRLAYSYVKNQEDALDIIQESIQKALVSLDRIQDPGSIKSWMYKIIVRTSIDFLRKHKRVSVTDDETLEFLSSGQEDTYTDMDLHEALDELPLTYRTIIVLRYFEDLKLEEIADIMDEHLSTVKTRLYRGLKLLRINMTEEEQ</sequence>
<proteinExistence type="inferred from homology"/>
<evidence type="ECO:0000256" key="1">
    <source>
        <dbReference type="ARBA" id="ARBA00010641"/>
    </source>
</evidence>
<dbReference type="InterPro" id="IPR013324">
    <property type="entry name" value="RNA_pol_sigma_r3/r4-like"/>
</dbReference>
<reference evidence="8" key="1">
    <citation type="submission" date="2015-08" db="EMBL/GenBank/DDBJ databases">
        <title>Fjat-14210 dsm16467.</title>
        <authorList>
            <person name="Liu B."/>
            <person name="Wang J."/>
            <person name="Zhu Y."/>
            <person name="Liu G."/>
            <person name="Chen Q."/>
            <person name="Chen Z."/>
            <person name="Lan J."/>
            <person name="Che J."/>
            <person name="Ge C."/>
            <person name="Shi H."/>
            <person name="Pan Z."/>
            <person name="Liu X."/>
        </authorList>
    </citation>
    <scope>NUCLEOTIDE SEQUENCE [LARGE SCALE GENOMIC DNA]</scope>
    <source>
        <strain evidence="8">DSM 16467</strain>
    </source>
</reference>
<dbReference type="GO" id="GO:0016987">
    <property type="term" value="F:sigma factor activity"/>
    <property type="evidence" value="ECO:0007669"/>
    <property type="project" value="UniProtKB-KW"/>
</dbReference>
<dbReference type="SUPFAM" id="SSF88946">
    <property type="entry name" value="Sigma2 domain of RNA polymerase sigma factors"/>
    <property type="match status" value="1"/>
</dbReference>
<dbReference type="InterPro" id="IPR036388">
    <property type="entry name" value="WH-like_DNA-bd_sf"/>
</dbReference>
<dbReference type="PANTHER" id="PTHR43133">
    <property type="entry name" value="RNA POLYMERASE ECF-TYPE SIGMA FACTO"/>
    <property type="match status" value="1"/>
</dbReference>
<accession>A0A0M0L0F3</accession>
<evidence type="ECO:0000259" key="6">
    <source>
        <dbReference type="Pfam" id="PF08281"/>
    </source>
</evidence>
<name>A0A0M0L0F3_9BACI</name>
<dbReference type="InterPro" id="IPR039425">
    <property type="entry name" value="RNA_pol_sigma-70-like"/>
</dbReference>
<evidence type="ECO:0000256" key="3">
    <source>
        <dbReference type="ARBA" id="ARBA00023082"/>
    </source>
</evidence>
<protein>
    <submittedName>
        <fullName evidence="7">RNA polymerase subunit sigma-70</fullName>
    </submittedName>
</protein>
<dbReference type="PANTHER" id="PTHR43133:SF60">
    <property type="entry name" value="RNA POLYMERASE SIGMA FACTOR SIGV"/>
    <property type="match status" value="1"/>
</dbReference>
<dbReference type="NCBIfam" id="TIGR02937">
    <property type="entry name" value="sigma70-ECF"/>
    <property type="match status" value="1"/>
</dbReference>
<evidence type="ECO:0000313" key="7">
    <source>
        <dbReference type="EMBL" id="KOO44357.1"/>
    </source>
</evidence>
<dbReference type="RefSeq" id="WP_053402016.1">
    <property type="nucleotide sequence ID" value="NZ_JAUKEN010000001.1"/>
</dbReference>
<dbReference type="InterPro" id="IPR007627">
    <property type="entry name" value="RNA_pol_sigma70_r2"/>
</dbReference>
<keyword evidence="2" id="KW-0805">Transcription regulation</keyword>
<dbReference type="Gene3D" id="1.10.10.10">
    <property type="entry name" value="Winged helix-like DNA-binding domain superfamily/Winged helix DNA-binding domain"/>
    <property type="match status" value="1"/>
</dbReference>
<dbReference type="OrthoDB" id="9782703at2"/>
<dbReference type="Gene3D" id="1.10.1740.10">
    <property type="match status" value="1"/>
</dbReference>
<dbReference type="STRING" id="284581.AMD01_13335"/>
<feature type="domain" description="RNA polymerase sigma-70 region 2" evidence="5">
    <location>
        <begin position="14"/>
        <end position="80"/>
    </location>
</feature>
<dbReference type="AlphaFoldDB" id="A0A0M0L0F3"/>
<evidence type="ECO:0000313" key="8">
    <source>
        <dbReference type="Proteomes" id="UP000037558"/>
    </source>
</evidence>
<dbReference type="InterPro" id="IPR014284">
    <property type="entry name" value="RNA_pol_sigma-70_dom"/>
</dbReference>
<dbReference type="EMBL" id="LILC01000016">
    <property type="protein sequence ID" value="KOO44357.1"/>
    <property type="molecule type" value="Genomic_DNA"/>
</dbReference>
<evidence type="ECO:0000256" key="4">
    <source>
        <dbReference type="ARBA" id="ARBA00023163"/>
    </source>
</evidence>
<evidence type="ECO:0000259" key="5">
    <source>
        <dbReference type="Pfam" id="PF04542"/>
    </source>
</evidence>
<dbReference type="Pfam" id="PF04542">
    <property type="entry name" value="Sigma70_r2"/>
    <property type="match status" value="1"/>
</dbReference>
<keyword evidence="3" id="KW-0731">Sigma factor</keyword>
<feature type="domain" description="RNA polymerase sigma factor 70 region 4 type 2" evidence="6">
    <location>
        <begin position="103"/>
        <end position="155"/>
    </location>
</feature>
<dbReference type="InterPro" id="IPR013249">
    <property type="entry name" value="RNA_pol_sigma70_r4_t2"/>
</dbReference>
<keyword evidence="4" id="KW-0804">Transcription</keyword>
<organism evidence="7 8">
    <name type="scientific">Priestia koreensis</name>
    <dbReference type="NCBI Taxonomy" id="284581"/>
    <lineage>
        <taxon>Bacteria</taxon>
        <taxon>Bacillati</taxon>
        <taxon>Bacillota</taxon>
        <taxon>Bacilli</taxon>
        <taxon>Bacillales</taxon>
        <taxon>Bacillaceae</taxon>
        <taxon>Priestia</taxon>
    </lineage>
</organism>
<dbReference type="SUPFAM" id="SSF88659">
    <property type="entry name" value="Sigma3 and sigma4 domains of RNA polymerase sigma factors"/>
    <property type="match status" value="1"/>
</dbReference>
<dbReference type="GO" id="GO:0006352">
    <property type="term" value="P:DNA-templated transcription initiation"/>
    <property type="evidence" value="ECO:0007669"/>
    <property type="project" value="InterPro"/>
</dbReference>
<dbReference type="GO" id="GO:0003677">
    <property type="term" value="F:DNA binding"/>
    <property type="evidence" value="ECO:0007669"/>
    <property type="project" value="InterPro"/>
</dbReference>
<dbReference type="Pfam" id="PF08281">
    <property type="entry name" value="Sigma70_r4_2"/>
    <property type="match status" value="1"/>
</dbReference>
<dbReference type="CDD" id="cd06171">
    <property type="entry name" value="Sigma70_r4"/>
    <property type="match status" value="1"/>
</dbReference>
<dbReference type="Proteomes" id="UP000037558">
    <property type="component" value="Unassembled WGS sequence"/>
</dbReference>
<dbReference type="InterPro" id="IPR013325">
    <property type="entry name" value="RNA_pol_sigma_r2"/>
</dbReference>
<dbReference type="PATRIC" id="fig|284581.3.peg.4793"/>
<keyword evidence="8" id="KW-1185">Reference proteome</keyword>